<evidence type="ECO:0000256" key="4">
    <source>
        <dbReference type="ARBA" id="ARBA00048488"/>
    </source>
</evidence>
<dbReference type="PANTHER" id="PTHR10173">
    <property type="entry name" value="METHIONINE SULFOXIDE REDUCTASE"/>
    <property type="match status" value="1"/>
</dbReference>
<dbReference type="SUPFAM" id="SSF51316">
    <property type="entry name" value="Mss4-like"/>
    <property type="match status" value="1"/>
</dbReference>
<proteinExistence type="inferred from homology"/>
<dbReference type="RefSeq" id="WP_305169837.1">
    <property type="nucleotide sequence ID" value="NZ_JAUUUU010000002.1"/>
</dbReference>
<gene>
    <name evidence="7" type="primary">msrB</name>
    <name evidence="7" type="ORF">Q8A57_04745</name>
</gene>
<dbReference type="GO" id="GO:0006979">
    <property type="term" value="P:response to oxidative stress"/>
    <property type="evidence" value="ECO:0007669"/>
    <property type="project" value="InterPro"/>
</dbReference>
<dbReference type="PANTHER" id="PTHR10173:SF52">
    <property type="entry name" value="METHIONINE-R-SULFOXIDE REDUCTASE B1"/>
    <property type="match status" value="1"/>
</dbReference>
<dbReference type="GO" id="GO:0030091">
    <property type="term" value="P:protein repair"/>
    <property type="evidence" value="ECO:0007669"/>
    <property type="project" value="InterPro"/>
</dbReference>
<keyword evidence="3 7" id="KW-0560">Oxidoreductase</keyword>
<dbReference type="NCBIfam" id="TIGR00357">
    <property type="entry name" value="peptide-methionine (R)-S-oxide reductase MsrB"/>
    <property type="match status" value="1"/>
</dbReference>
<keyword evidence="8" id="KW-1185">Reference proteome</keyword>
<dbReference type="AlphaFoldDB" id="A0AAW8B3G7"/>
<sequence length="168" mass="19007">MKNLIFALFAMLSLFALPSQAADMTVAQAKQLIETGRDLDTIPKAIWKQLLTPEQYNILWRQGTERAFTGELLNNKRKGTYVTAGCRIPVFRSEHKFKSGTGWPSFWEVSDKDNILLEDDWSWLGKRTEVLSACGEHLGHVFNDGPAPTGLRYCINSDALIFVPDEEE</sequence>
<dbReference type="InterPro" id="IPR028427">
    <property type="entry name" value="Met_Sox_Rdtase_MsrB"/>
</dbReference>
<reference evidence="7" key="2">
    <citation type="submission" date="2023-08" db="EMBL/GenBank/DDBJ databases">
        <authorList>
            <person name="Luo J."/>
        </authorList>
    </citation>
    <scope>NUCLEOTIDE SEQUENCE</scope>
    <source>
        <strain evidence="7">DSM 25064</strain>
    </source>
</reference>
<organism evidence="7 8">
    <name type="scientific">Porticoccus litoralis</name>
    <dbReference type="NCBI Taxonomy" id="434086"/>
    <lineage>
        <taxon>Bacteria</taxon>
        <taxon>Pseudomonadati</taxon>
        <taxon>Pseudomonadota</taxon>
        <taxon>Gammaproteobacteria</taxon>
        <taxon>Cellvibrionales</taxon>
        <taxon>Porticoccaceae</taxon>
        <taxon>Porticoccus</taxon>
    </lineage>
</organism>
<accession>A0AAW8B3G7</accession>
<dbReference type="GO" id="GO:0033743">
    <property type="term" value="F:peptide-methionine (R)-S-oxide reductase activity"/>
    <property type="evidence" value="ECO:0007669"/>
    <property type="project" value="UniProtKB-EC"/>
</dbReference>
<keyword evidence="5" id="KW-0732">Signal</keyword>
<dbReference type="GO" id="GO:0005737">
    <property type="term" value="C:cytoplasm"/>
    <property type="evidence" value="ECO:0007669"/>
    <property type="project" value="TreeGrafter"/>
</dbReference>
<evidence type="ECO:0000256" key="3">
    <source>
        <dbReference type="ARBA" id="ARBA00023002"/>
    </source>
</evidence>
<feature type="domain" description="MsrB" evidence="6">
    <location>
        <begin position="44"/>
        <end position="165"/>
    </location>
</feature>
<comment type="similarity">
    <text evidence="1">Belongs to the MsrB Met sulfoxide reductase family.</text>
</comment>
<dbReference type="Pfam" id="PF01641">
    <property type="entry name" value="SelR"/>
    <property type="match status" value="1"/>
</dbReference>
<dbReference type="Proteomes" id="UP001178354">
    <property type="component" value="Unassembled WGS sequence"/>
</dbReference>
<dbReference type="InterPro" id="IPR002579">
    <property type="entry name" value="Met_Sox_Rdtase_MsrB_dom"/>
</dbReference>
<evidence type="ECO:0000259" key="6">
    <source>
        <dbReference type="PROSITE" id="PS51790"/>
    </source>
</evidence>
<feature type="chain" id="PRO_5043420611" description="peptide-methionine (R)-S-oxide reductase" evidence="5">
    <location>
        <begin position="22"/>
        <end position="168"/>
    </location>
</feature>
<dbReference type="PROSITE" id="PS51790">
    <property type="entry name" value="MSRB"/>
    <property type="match status" value="1"/>
</dbReference>
<dbReference type="InterPro" id="IPR011057">
    <property type="entry name" value="Mss4-like_sf"/>
</dbReference>
<evidence type="ECO:0000256" key="5">
    <source>
        <dbReference type="SAM" id="SignalP"/>
    </source>
</evidence>
<dbReference type="EC" id="1.8.4.12" evidence="2"/>
<evidence type="ECO:0000313" key="7">
    <source>
        <dbReference type="EMBL" id="MDP1520271.1"/>
    </source>
</evidence>
<comment type="caution">
    <text evidence="7">The sequence shown here is derived from an EMBL/GenBank/DDBJ whole genome shotgun (WGS) entry which is preliminary data.</text>
</comment>
<dbReference type="Gene3D" id="2.170.150.20">
    <property type="entry name" value="Peptide methionine sulfoxide reductase"/>
    <property type="match status" value="1"/>
</dbReference>
<protein>
    <recommendedName>
        <fullName evidence="2">peptide-methionine (R)-S-oxide reductase</fullName>
        <ecNumber evidence="2">1.8.4.12</ecNumber>
    </recommendedName>
</protein>
<evidence type="ECO:0000256" key="2">
    <source>
        <dbReference type="ARBA" id="ARBA00012499"/>
    </source>
</evidence>
<comment type="catalytic activity">
    <reaction evidence="4">
        <text>L-methionyl-[protein] + [thioredoxin]-disulfide + H2O = L-methionyl-(R)-S-oxide-[protein] + [thioredoxin]-dithiol</text>
        <dbReference type="Rhea" id="RHEA:24164"/>
        <dbReference type="Rhea" id="RHEA-COMP:10698"/>
        <dbReference type="Rhea" id="RHEA-COMP:10700"/>
        <dbReference type="Rhea" id="RHEA-COMP:12313"/>
        <dbReference type="Rhea" id="RHEA-COMP:12314"/>
        <dbReference type="ChEBI" id="CHEBI:15377"/>
        <dbReference type="ChEBI" id="CHEBI:16044"/>
        <dbReference type="ChEBI" id="CHEBI:29950"/>
        <dbReference type="ChEBI" id="CHEBI:45764"/>
        <dbReference type="ChEBI" id="CHEBI:50058"/>
        <dbReference type="EC" id="1.8.4.12"/>
    </reaction>
</comment>
<dbReference type="EMBL" id="JAUUUU010000002">
    <property type="protein sequence ID" value="MDP1520271.1"/>
    <property type="molecule type" value="Genomic_DNA"/>
</dbReference>
<evidence type="ECO:0000256" key="1">
    <source>
        <dbReference type="ARBA" id="ARBA00007174"/>
    </source>
</evidence>
<feature type="signal peptide" evidence="5">
    <location>
        <begin position="1"/>
        <end position="21"/>
    </location>
</feature>
<name>A0AAW8B3G7_9GAMM</name>
<evidence type="ECO:0000313" key="8">
    <source>
        <dbReference type="Proteomes" id="UP001178354"/>
    </source>
</evidence>
<reference evidence="7" key="1">
    <citation type="journal article" date="2010" name="Int. J. Syst. Evol. Microbiol.">
        <title>Porticoccus litoralis gen. nov., sp. nov., a gammaproteobacterium isolated from the Yellow Sea.</title>
        <authorList>
            <person name="Oh H.M."/>
            <person name="Kim H."/>
            <person name="Kim K.M."/>
            <person name="Min G.S."/>
            <person name="Cho J.C."/>
        </authorList>
    </citation>
    <scope>NUCLEOTIDE SEQUENCE</scope>
    <source>
        <strain evidence="7">DSM 25064</strain>
    </source>
</reference>